<proteinExistence type="predicted"/>
<dbReference type="Proteomes" id="UP000241769">
    <property type="component" value="Unassembled WGS sequence"/>
</dbReference>
<evidence type="ECO:0000313" key="3">
    <source>
        <dbReference type="Proteomes" id="UP000241769"/>
    </source>
</evidence>
<evidence type="ECO:0000313" key="2">
    <source>
        <dbReference type="EMBL" id="PRP82103.1"/>
    </source>
</evidence>
<feature type="region of interest" description="Disordered" evidence="1">
    <location>
        <begin position="44"/>
        <end position="79"/>
    </location>
</feature>
<organism evidence="2 3">
    <name type="scientific">Planoprotostelium fungivorum</name>
    <dbReference type="NCBI Taxonomy" id="1890364"/>
    <lineage>
        <taxon>Eukaryota</taxon>
        <taxon>Amoebozoa</taxon>
        <taxon>Evosea</taxon>
        <taxon>Variosea</taxon>
        <taxon>Cavosteliida</taxon>
        <taxon>Cavosteliaceae</taxon>
        <taxon>Planoprotostelium</taxon>
    </lineage>
</organism>
<protein>
    <submittedName>
        <fullName evidence="2">Uncharacterized protein</fullName>
    </submittedName>
</protein>
<gene>
    <name evidence="2" type="ORF">PROFUN_10311</name>
</gene>
<reference evidence="2 3" key="1">
    <citation type="journal article" date="2018" name="Genome Biol. Evol.">
        <title>Multiple Roots of Fruiting Body Formation in Amoebozoa.</title>
        <authorList>
            <person name="Hillmann F."/>
            <person name="Forbes G."/>
            <person name="Novohradska S."/>
            <person name="Ferling I."/>
            <person name="Riege K."/>
            <person name="Groth M."/>
            <person name="Westermann M."/>
            <person name="Marz M."/>
            <person name="Spaller T."/>
            <person name="Winckler T."/>
            <person name="Schaap P."/>
            <person name="Glockner G."/>
        </authorList>
    </citation>
    <scope>NUCLEOTIDE SEQUENCE [LARGE SCALE GENOMIC DNA]</scope>
    <source>
        <strain evidence="2 3">Jena</strain>
    </source>
</reference>
<accession>A0A2P6NDR0</accession>
<evidence type="ECO:0000256" key="1">
    <source>
        <dbReference type="SAM" id="MobiDB-lite"/>
    </source>
</evidence>
<keyword evidence="3" id="KW-1185">Reference proteome</keyword>
<dbReference type="InParanoid" id="A0A2P6NDR0"/>
<dbReference type="EMBL" id="MDYQ01000110">
    <property type="protein sequence ID" value="PRP82103.1"/>
    <property type="molecule type" value="Genomic_DNA"/>
</dbReference>
<feature type="non-terminal residue" evidence="2">
    <location>
        <position position="1"/>
    </location>
</feature>
<comment type="caution">
    <text evidence="2">The sequence shown here is derived from an EMBL/GenBank/DDBJ whole genome shotgun (WGS) entry which is preliminary data.</text>
</comment>
<dbReference type="AlphaFoldDB" id="A0A2P6NDR0"/>
<name>A0A2P6NDR0_9EUKA</name>
<sequence length="79" mass="9210">DYVARVWDNTDWDKKVQDEAVWGDEEFEECPHEDLMAEADFQLNTQASTSPSPNMPPKSFETPADLHRRPRTMAETLRE</sequence>